<dbReference type="HOGENOM" id="CLU_041799_2_1_5"/>
<dbReference type="AlphaFoldDB" id="D8JY40"/>
<dbReference type="PANTHER" id="PTHR14087:SF7">
    <property type="entry name" value="THYMOCYTE NUCLEAR PROTEIN 1"/>
    <property type="match status" value="1"/>
</dbReference>
<dbReference type="SUPFAM" id="SSF88697">
    <property type="entry name" value="PUA domain-like"/>
    <property type="match status" value="1"/>
</dbReference>
<reference evidence="3" key="1">
    <citation type="journal article" date="2011" name="J. Bacteriol.">
        <title>Genome sequences of eight morphologically diverse alphaproteobacteria.</title>
        <authorList>
            <consortium name="US DOE Joint Genome Institute"/>
            <person name="Brown P.J."/>
            <person name="Kysela D.T."/>
            <person name="Buechlein A."/>
            <person name="Hemmerich C."/>
            <person name="Brun Y.V."/>
        </authorList>
    </citation>
    <scope>NUCLEOTIDE SEQUENCE [LARGE SCALE GENOMIC DNA]</scope>
    <source>
        <strain evidence="3">ATCC 51888 / DSM 1869 / NCIB 11706 / TK 0415</strain>
    </source>
</reference>
<accession>D8JY40</accession>
<dbReference type="eggNOG" id="COG2947">
    <property type="taxonomic scope" value="Bacteria"/>
</dbReference>
<dbReference type="EMBL" id="CP002083">
    <property type="protein sequence ID" value="ADJ25244.1"/>
    <property type="molecule type" value="Genomic_DNA"/>
</dbReference>
<evidence type="ECO:0000259" key="1">
    <source>
        <dbReference type="Pfam" id="PF01878"/>
    </source>
</evidence>
<evidence type="ECO:0000313" key="2">
    <source>
        <dbReference type="EMBL" id="ADJ25244.1"/>
    </source>
</evidence>
<dbReference type="RefSeq" id="WP_013217403.1">
    <property type="nucleotide sequence ID" value="NC_014313.1"/>
</dbReference>
<keyword evidence="3" id="KW-1185">Reference proteome</keyword>
<dbReference type="PANTHER" id="PTHR14087">
    <property type="entry name" value="THYMOCYTE NUCLEAR PROTEIN 1"/>
    <property type="match status" value="1"/>
</dbReference>
<organism evidence="2 3">
    <name type="scientific">Hyphomicrobium denitrificans (strain ATCC 51888 / DSM 1869 / NCIMB 11706 / TK 0415)</name>
    <dbReference type="NCBI Taxonomy" id="582899"/>
    <lineage>
        <taxon>Bacteria</taxon>
        <taxon>Pseudomonadati</taxon>
        <taxon>Pseudomonadota</taxon>
        <taxon>Alphaproteobacteria</taxon>
        <taxon>Hyphomicrobiales</taxon>
        <taxon>Hyphomicrobiaceae</taxon>
        <taxon>Hyphomicrobium</taxon>
    </lineage>
</organism>
<dbReference type="Gene3D" id="3.10.590.10">
    <property type="entry name" value="ph1033 like domains"/>
    <property type="match status" value="1"/>
</dbReference>
<dbReference type="CDD" id="cd21133">
    <property type="entry name" value="EVE"/>
    <property type="match status" value="1"/>
</dbReference>
<gene>
    <name evidence="2" type="ordered locus">Hden_3453</name>
</gene>
<dbReference type="STRING" id="582899.Hden_3453"/>
<dbReference type="InterPro" id="IPR002740">
    <property type="entry name" value="EVE_domain"/>
</dbReference>
<dbReference type="Pfam" id="PF01878">
    <property type="entry name" value="EVE"/>
    <property type="match status" value="1"/>
</dbReference>
<dbReference type="InterPro" id="IPR052181">
    <property type="entry name" value="5hmC_binding"/>
</dbReference>
<dbReference type="InterPro" id="IPR047197">
    <property type="entry name" value="THYN1-like_EVE"/>
</dbReference>
<protein>
    <recommendedName>
        <fullName evidence="1">EVE domain-containing protein</fullName>
    </recommendedName>
</protein>
<sequence length="145" mass="16099">MPAYWLLKSEPDAFSWDELVSRGAKGESWDGVRNYQARNNMRAMKVGDLGFFYHSNEGKNVVGICRIIALAHPEAKDETGKWECVDVAAVAPVPNPVTLEAIKANPKLDGMVLVNNSRLSVQPVSADEWKEVCRMGGVEQRKLKV</sequence>
<dbReference type="OrthoDB" id="9791347at2"/>
<dbReference type="KEGG" id="hdn:Hden_3453"/>
<evidence type="ECO:0000313" key="3">
    <source>
        <dbReference type="Proteomes" id="UP000002033"/>
    </source>
</evidence>
<dbReference type="InterPro" id="IPR015947">
    <property type="entry name" value="PUA-like_sf"/>
</dbReference>
<feature type="domain" description="EVE" evidence="1">
    <location>
        <begin position="3"/>
        <end position="135"/>
    </location>
</feature>
<dbReference type="Proteomes" id="UP000002033">
    <property type="component" value="Chromosome"/>
</dbReference>
<proteinExistence type="predicted"/>
<name>D8JY40_HYPDA</name>